<dbReference type="Proteomes" id="UP000276588">
    <property type="component" value="Unassembled WGS sequence"/>
</dbReference>
<dbReference type="InterPro" id="IPR036259">
    <property type="entry name" value="MFS_trans_sf"/>
</dbReference>
<dbReference type="Pfam" id="PF18902">
    <property type="entry name" value="DUF5658"/>
    <property type="match status" value="1"/>
</dbReference>
<name>A0A3A6PZL0_9EURY</name>
<keyword evidence="1" id="KW-0812">Transmembrane</keyword>
<evidence type="ECO:0000259" key="2">
    <source>
        <dbReference type="Pfam" id="PF18902"/>
    </source>
</evidence>
<gene>
    <name evidence="3" type="ORF">DM826_05625</name>
</gene>
<accession>A0A3A6PZL0</accession>
<feature type="transmembrane region" description="Helical" evidence="1">
    <location>
        <begin position="165"/>
        <end position="189"/>
    </location>
</feature>
<dbReference type="SUPFAM" id="SSF103473">
    <property type="entry name" value="MFS general substrate transporter"/>
    <property type="match status" value="1"/>
</dbReference>
<sequence>MPDGEKPPGSPPDTGEQPTRALTIGLWEPSTTPIKSELERGLPDAELRVVGRDANPLEIHAVDCLLADCSAPEVASATVYEQIRELYPAKPLVVITTGGDTAFIERLETAEDVAHVPRTETGIPTALVSARCKRLAARPLSAADTDATEDTADDTRPMTHRLGLWVLWVIAVATYGVGDSVSTIIAVYLVDGLGEGNPLVAVLLAEFGIRGLFGLKILVFLIAITINLYGRKRTDWLGYYGPPAFVALLGAILTASNLIAIATA</sequence>
<keyword evidence="4" id="KW-1185">Reference proteome</keyword>
<protein>
    <recommendedName>
        <fullName evidence="2">DUF5658 domain-containing protein</fullName>
    </recommendedName>
</protein>
<proteinExistence type="predicted"/>
<feature type="transmembrane region" description="Helical" evidence="1">
    <location>
        <begin position="209"/>
        <end position="230"/>
    </location>
</feature>
<dbReference type="OrthoDB" id="270892at2157"/>
<evidence type="ECO:0000256" key="1">
    <source>
        <dbReference type="SAM" id="Phobius"/>
    </source>
</evidence>
<feature type="transmembrane region" description="Helical" evidence="1">
    <location>
        <begin position="237"/>
        <end position="262"/>
    </location>
</feature>
<dbReference type="EMBL" id="QKNY01000007">
    <property type="protein sequence ID" value="RJX43730.1"/>
    <property type="molecule type" value="Genomic_DNA"/>
</dbReference>
<reference evidence="3 4" key="1">
    <citation type="submission" date="2018-06" db="EMBL/GenBank/DDBJ databases">
        <title>Halonotius sp. F13-13 a new haloarchaeeon isolated from a solar saltern from Isla Cristina, Huelva, Spain.</title>
        <authorList>
            <person name="Duran-Viseras A."/>
            <person name="Sanchez-Porro C."/>
            <person name="Ventosa A."/>
        </authorList>
    </citation>
    <scope>NUCLEOTIDE SEQUENCE [LARGE SCALE GENOMIC DNA]</scope>
    <source>
        <strain evidence="3 4">F13-13</strain>
    </source>
</reference>
<feature type="domain" description="DUF5658" evidence="2">
    <location>
        <begin position="170"/>
        <end position="261"/>
    </location>
</feature>
<keyword evidence="1" id="KW-0472">Membrane</keyword>
<dbReference type="InterPro" id="IPR043717">
    <property type="entry name" value="DUF5658"/>
</dbReference>
<dbReference type="AlphaFoldDB" id="A0A3A6PZL0"/>
<comment type="caution">
    <text evidence="3">The sequence shown here is derived from an EMBL/GenBank/DDBJ whole genome shotgun (WGS) entry which is preliminary data.</text>
</comment>
<evidence type="ECO:0000313" key="4">
    <source>
        <dbReference type="Proteomes" id="UP000276588"/>
    </source>
</evidence>
<organism evidence="3 4">
    <name type="scientific">Halonotius aquaticus</name>
    <dbReference type="NCBI Taxonomy" id="2216978"/>
    <lineage>
        <taxon>Archaea</taxon>
        <taxon>Methanobacteriati</taxon>
        <taxon>Methanobacteriota</taxon>
        <taxon>Stenosarchaea group</taxon>
        <taxon>Halobacteria</taxon>
        <taxon>Halobacteriales</taxon>
        <taxon>Haloferacaceae</taxon>
        <taxon>Halonotius</taxon>
    </lineage>
</organism>
<dbReference type="RefSeq" id="WP_120102413.1">
    <property type="nucleotide sequence ID" value="NZ_QKNY01000007.1"/>
</dbReference>
<evidence type="ECO:0000313" key="3">
    <source>
        <dbReference type="EMBL" id="RJX43730.1"/>
    </source>
</evidence>
<keyword evidence="1" id="KW-1133">Transmembrane helix</keyword>